<dbReference type="SUPFAM" id="SSF56672">
    <property type="entry name" value="DNA/RNA polymerases"/>
    <property type="match status" value="1"/>
</dbReference>
<keyword evidence="1" id="KW-0808">Transferase</keyword>
<comment type="caution">
    <text evidence="8">The sequence shown here is derived from an EMBL/GenBank/DDBJ whole genome shotgun (WGS) entry which is preliminary data.</text>
</comment>
<dbReference type="GO" id="GO:0016787">
    <property type="term" value="F:hydrolase activity"/>
    <property type="evidence" value="ECO:0007669"/>
    <property type="project" value="UniProtKB-KW"/>
</dbReference>
<dbReference type="Gene3D" id="3.10.20.370">
    <property type="match status" value="1"/>
</dbReference>
<evidence type="ECO:0000256" key="6">
    <source>
        <dbReference type="ARBA" id="ARBA00022918"/>
    </source>
</evidence>
<gene>
    <name evidence="8" type="ORF">CROQUDRAFT_26301</name>
</gene>
<feature type="non-terminal residue" evidence="8">
    <location>
        <position position="1"/>
    </location>
</feature>
<keyword evidence="2" id="KW-0548">Nucleotidyltransferase</keyword>
<dbReference type="InterPro" id="IPR041373">
    <property type="entry name" value="RT_RNaseH"/>
</dbReference>
<feature type="domain" description="Reverse transcriptase RNase H-like" evidence="7">
    <location>
        <begin position="1"/>
        <end position="102"/>
    </location>
</feature>
<proteinExistence type="predicted"/>
<dbReference type="OrthoDB" id="2446696at2759"/>
<dbReference type="AlphaFoldDB" id="A0A9P6N679"/>
<evidence type="ECO:0000256" key="3">
    <source>
        <dbReference type="ARBA" id="ARBA00022722"/>
    </source>
</evidence>
<evidence type="ECO:0000313" key="8">
    <source>
        <dbReference type="EMBL" id="KAG0140265.1"/>
    </source>
</evidence>
<evidence type="ECO:0000256" key="4">
    <source>
        <dbReference type="ARBA" id="ARBA00022759"/>
    </source>
</evidence>
<evidence type="ECO:0000256" key="2">
    <source>
        <dbReference type="ARBA" id="ARBA00022695"/>
    </source>
</evidence>
<dbReference type="EMBL" id="MU167459">
    <property type="protein sequence ID" value="KAG0140265.1"/>
    <property type="molecule type" value="Genomic_DNA"/>
</dbReference>
<dbReference type="PANTHER" id="PTHR34072">
    <property type="entry name" value="ENZYMATIC POLYPROTEIN-RELATED"/>
    <property type="match status" value="1"/>
</dbReference>
<accession>A0A9P6N679</accession>
<keyword evidence="9" id="KW-1185">Reference proteome</keyword>
<dbReference type="CDD" id="cd09274">
    <property type="entry name" value="RNase_HI_RT_Ty3"/>
    <property type="match status" value="1"/>
</dbReference>
<keyword evidence="5" id="KW-0378">Hydrolase</keyword>
<reference evidence="8" key="1">
    <citation type="submission" date="2013-11" db="EMBL/GenBank/DDBJ databases">
        <title>Genome sequence of the fusiform rust pathogen reveals effectors for host alternation and coevolution with pine.</title>
        <authorList>
            <consortium name="DOE Joint Genome Institute"/>
            <person name="Smith K."/>
            <person name="Pendleton A."/>
            <person name="Kubisiak T."/>
            <person name="Anderson C."/>
            <person name="Salamov A."/>
            <person name="Aerts A."/>
            <person name="Riley R."/>
            <person name="Clum A."/>
            <person name="Lindquist E."/>
            <person name="Ence D."/>
            <person name="Campbell M."/>
            <person name="Kronenberg Z."/>
            <person name="Feau N."/>
            <person name="Dhillon B."/>
            <person name="Hamelin R."/>
            <person name="Burleigh J."/>
            <person name="Smith J."/>
            <person name="Yandell M."/>
            <person name="Nelson C."/>
            <person name="Grigoriev I."/>
            <person name="Davis J."/>
        </authorList>
    </citation>
    <scope>NUCLEOTIDE SEQUENCE</scope>
    <source>
        <strain evidence="8">G11</strain>
    </source>
</reference>
<name>A0A9P6N679_9BASI</name>
<keyword evidence="4" id="KW-0255">Endonuclease</keyword>
<protein>
    <recommendedName>
        <fullName evidence="7">Reverse transcriptase RNase H-like domain-containing protein</fullName>
    </recommendedName>
</protein>
<dbReference type="GO" id="GO:0004519">
    <property type="term" value="F:endonuclease activity"/>
    <property type="evidence" value="ECO:0007669"/>
    <property type="project" value="UniProtKB-KW"/>
</dbReference>
<evidence type="ECO:0000256" key="1">
    <source>
        <dbReference type="ARBA" id="ARBA00022679"/>
    </source>
</evidence>
<evidence type="ECO:0000313" key="9">
    <source>
        <dbReference type="Proteomes" id="UP000886653"/>
    </source>
</evidence>
<dbReference type="PANTHER" id="PTHR34072:SF52">
    <property type="entry name" value="RIBONUCLEASE H"/>
    <property type="match status" value="1"/>
</dbReference>
<evidence type="ECO:0000259" key="7">
    <source>
        <dbReference type="Pfam" id="PF17917"/>
    </source>
</evidence>
<dbReference type="GO" id="GO:0003964">
    <property type="term" value="F:RNA-directed DNA polymerase activity"/>
    <property type="evidence" value="ECO:0007669"/>
    <property type="project" value="UniProtKB-KW"/>
</dbReference>
<organism evidence="8 9">
    <name type="scientific">Cronartium quercuum f. sp. fusiforme G11</name>
    <dbReference type="NCBI Taxonomy" id="708437"/>
    <lineage>
        <taxon>Eukaryota</taxon>
        <taxon>Fungi</taxon>
        <taxon>Dikarya</taxon>
        <taxon>Basidiomycota</taxon>
        <taxon>Pucciniomycotina</taxon>
        <taxon>Pucciniomycetes</taxon>
        <taxon>Pucciniales</taxon>
        <taxon>Coleosporiaceae</taxon>
        <taxon>Cronartium</taxon>
    </lineage>
</organism>
<sequence length="119" mass="13296">KPCTIFVDSSGVALSSILTQPNSASRQQPVAYFSCKLTPSECKWQIHDQELGAIMATFLEWCSWLAGTSFYPPNWESHTDHANLCYFMNACVLAPCQACWASLPSMYNFEILHTPGKLN</sequence>
<dbReference type="Pfam" id="PF17917">
    <property type="entry name" value="RT_RNaseH"/>
    <property type="match status" value="1"/>
</dbReference>
<keyword evidence="3" id="KW-0540">Nuclease</keyword>
<feature type="non-terminal residue" evidence="8">
    <location>
        <position position="119"/>
    </location>
</feature>
<evidence type="ECO:0000256" key="5">
    <source>
        <dbReference type="ARBA" id="ARBA00022801"/>
    </source>
</evidence>
<dbReference type="InterPro" id="IPR043502">
    <property type="entry name" value="DNA/RNA_pol_sf"/>
</dbReference>
<dbReference type="Proteomes" id="UP000886653">
    <property type="component" value="Unassembled WGS sequence"/>
</dbReference>
<keyword evidence="6" id="KW-0695">RNA-directed DNA polymerase</keyword>